<proteinExistence type="predicted"/>
<gene>
    <name evidence="2" type="ORF">IAA04_09380</name>
</gene>
<keyword evidence="1" id="KW-0472">Membrane</keyword>
<reference evidence="2" key="2">
    <citation type="submission" date="2021-04" db="EMBL/GenBank/DDBJ databases">
        <authorList>
            <person name="Gilroy R."/>
        </authorList>
    </citation>
    <scope>NUCLEOTIDE SEQUENCE</scope>
    <source>
        <strain evidence="2">CHK183-5548</strain>
    </source>
</reference>
<feature type="transmembrane region" description="Helical" evidence="1">
    <location>
        <begin position="15"/>
        <end position="36"/>
    </location>
</feature>
<sequence>MSSKTKIVVLRMKEIIYTAVFLILGILLISLFLFMFRPGNDGAPASSGDADSIYIPGVYTSSIRLGNEQVNVSVSVDADHINAIDLVPLSESVTTMYPLMQPALDDLAEQICASQSTENISYASESRYTSQALLKAINDALQKAEK</sequence>
<protein>
    <recommendedName>
        <fullName evidence="4">FMN-binding domain-containing protein</fullName>
    </recommendedName>
</protein>
<keyword evidence="1" id="KW-0812">Transmembrane</keyword>
<evidence type="ECO:0000313" key="3">
    <source>
        <dbReference type="Proteomes" id="UP000823883"/>
    </source>
</evidence>
<evidence type="ECO:0008006" key="4">
    <source>
        <dbReference type="Google" id="ProtNLM"/>
    </source>
</evidence>
<accession>A0A9D2PEQ6</accession>
<dbReference type="AlphaFoldDB" id="A0A9D2PEQ6"/>
<comment type="caution">
    <text evidence="2">The sequence shown here is derived from an EMBL/GenBank/DDBJ whole genome shotgun (WGS) entry which is preliminary data.</text>
</comment>
<evidence type="ECO:0000313" key="2">
    <source>
        <dbReference type="EMBL" id="HJC48248.1"/>
    </source>
</evidence>
<dbReference type="Proteomes" id="UP000823883">
    <property type="component" value="Unassembled WGS sequence"/>
</dbReference>
<name>A0A9D2PEQ6_9FIRM</name>
<evidence type="ECO:0000256" key="1">
    <source>
        <dbReference type="SAM" id="Phobius"/>
    </source>
</evidence>
<reference evidence="2" key="1">
    <citation type="journal article" date="2021" name="PeerJ">
        <title>Extensive microbial diversity within the chicken gut microbiome revealed by metagenomics and culture.</title>
        <authorList>
            <person name="Gilroy R."/>
            <person name="Ravi A."/>
            <person name="Getino M."/>
            <person name="Pursley I."/>
            <person name="Horton D.L."/>
            <person name="Alikhan N.F."/>
            <person name="Baker D."/>
            <person name="Gharbi K."/>
            <person name="Hall N."/>
            <person name="Watson M."/>
            <person name="Adriaenssens E.M."/>
            <person name="Foster-Nyarko E."/>
            <person name="Jarju S."/>
            <person name="Secka A."/>
            <person name="Antonio M."/>
            <person name="Oren A."/>
            <person name="Chaudhuri R.R."/>
            <person name="La Ragione R."/>
            <person name="Hildebrand F."/>
            <person name="Pallen M.J."/>
        </authorList>
    </citation>
    <scope>NUCLEOTIDE SEQUENCE</scope>
    <source>
        <strain evidence="2">CHK183-5548</strain>
    </source>
</reference>
<dbReference type="EMBL" id="DWWL01000059">
    <property type="protein sequence ID" value="HJC48248.1"/>
    <property type="molecule type" value="Genomic_DNA"/>
</dbReference>
<organism evidence="2 3">
    <name type="scientific">Candidatus Lachnoclostridium pullistercoris</name>
    <dbReference type="NCBI Taxonomy" id="2838632"/>
    <lineage>
        <taxon>Bacteria</taxon>
        <taxon>Bacillati</taxon>
        <taxon>Bacillota</taxon>
        <taxon>Clostridia</taxon>
        <taxon>Lachnospirales</taxon>
        <taxon>Lachnospiraceae</taxon>
    </lineage>
</organism>
<keyword evidence="1" id="KW-1133">Transmembrane helix</keyword>